<accession>A0A3P8JY87</accession>
<evidence type="ECO:0000313" key="3">
    <source>
        <dbReference type="Proteomes" id="UP000271626"/>
    </source>
</evidence>
<dbReference type="EMBL" id="LR131273">
    <property type="protein sequence ID" value="VDR38259.1"/>
    <property type="molecule type" value="Genomic_DNA"/>
</dbReference>
<sequence>MPMHKPTLGAYESLQAAEDWFIYQRRADFHGEDGNINEVPIPDPVVPVPAERYQQYADLPHAIHRLWQTFGFTGDFIDPVEWEPIVAPWLDGLTFTHMPNDDHFVPLTRSETGNISLLGTRTLNFLKISPQTGRIQAWNNAPHLRADYFRGLPSALSVSHSLDLDERSTIGHLGGDSIDSLDIVEFLGPVDRGQFYGQRVPQCEGGPLPRERSDLAIWPISEIARYGTFPYKTVHEHHARPRDPDYYEKWGYPAPKFEYTLPDTPPLTPVQVQPASEGEGR</sequence>
<dbReference type="PROSITE" id="PS00012">
    <property type="entry name" value="PHOSPHOPANTETHEINE"/>
    <property type="match status" value="1"/>
</dbReference>
<gene>
    <name evidence="2" type="ORF">NCTC10741_01375</name>
</gene>
<protein>
    <submittedName>
        <fullName evidence="2">Uncharacterized protein</fullName>
    </submittedName>
</protein>
<dbReference type="InterPro" id="IPR006162">
    <property type="entry name" value="Ppantetheine_attach_site"/>
</dbReference>
<name>A0A3P8JY87_TSUPA</name>
<dbReference type="Proteomes" id="UP000271626">
    <property type="component" value="Chromosome"/>
</dbReference>
<organism evidence="2 3">
    <name type="scientific">Tsukamurella paurometabola</name>
    <name type="common">Corynebacterium paurometabolum</name>
    <dbReference type="NCBI Taxonomy" id="2061"/>
    <lineage>
        <taxon>Bacteria</taxon>
        <taxon>Bacillati</taxon>
        <taxon>Actinomycetota</taxon>
        <taxon>Actinomycetes</taxon>
        <taxon>Mycobacteriales</taxon>
        <taxon>Tsukamurellaceae</taxon>
        <taxon>Tsukamurella</taxon>
    </lineage>
</organism>
<evidence type="ECO:0000313" key="2">
    <source>
        <dbReference type="EMBL" id="VDR38259.1"/>
    </source>
</evidence>
<reference evidence="2 3" key="1">
    <citation type="submission" date="2018-12" db="EMBL/GenBank/DDBJ databases">
        <authorList>
            <consortium name="Pathogen Informatics"/>
        </authorList>
    </citation>
    <scope>NUCLEOTIDE SEQUENCE [LARGE SCALE GENOMIC DNA]</scope>
    <source>
        <strain evidence="2 3">NCTC10741</strain>
    </source>
</reference>
<feature type="region of interest" description="Disordered" evidence="1">
    <location>
        <begin position="258"/>
        <end position="281"/>
    </location>
</feature>
<dbReference type="AlphaFoldDB" id="A0A3P8JY87"/>
<proteinExistence type="predicted"/>
<evidence type="ECO:0000256" key="1">
    <source>
        <dbReference type="SAM" id="MobiDB-lite"/>
    </source>
</evidence>